<dbReference type="PATRIC" id="fig|641524.5.peg.637"/>
<feature type="domain" description="Protein FecR C-terminal" evidence="3">
    <location>
        <begin position="256"/>
        <end position="321"/>
    </location>
</feature>
<dbReference type="Pfam" id="PF04773">
    <property type="entry name" value="FecR"/>
    <property type="match status" value="1"/>
</dbReference>
<gene>
    <name evidence="4" type="ORF">ADICYQ_0642</name>
</gene>
<dbReference type="InterPro" id="IPR012373">
    <property type="entry name" value="Ferrdict_sens_TM"/>
</dbReference>
<dbReference type="STRING" id="641524.ADICYQ_0642"/>
<dbReference type="Gene3D" id="2.60.120.1440">
    <property type="match status" value="1"/>
</dbReference>
<organism evidence="4 5">
    <name type="scientific">Cyclobacterium qasimii M12-11B</name>
    <dbReference type="NCBI Taxonomy" id="641524"/>
    <lineage>
        <taxon>Bacteria</taxon>
        <taxon>Pseudomonadati</taxon>
        <taxon>Bacteroidota</taxon>
        <taxon>Cytophagia</taxon>
        <taxon>Cytophagales</taxon>
        <taxon>Cyclobacteriaceae</taxon>
        <taxon>Cyclobacterium</taxon>
    </lineage>
</organism>
<evidence type="ECO:0000313" key="4">
    <source>
        <dbReference type="EMBL" id="EPR71051.1"/>
    </source>
</evidence>
<keyword evidence="1" id="KW-0812">Transmembrane</keyword>
<sequence>MHGIPMLSIKDLPVKNKFEELFKKYVDGSLSREEYEKFLGLLESDDSLATLDKELDKLWGQDQGDKRKNALPASAAKQSSRQLTFWGIAASLLLVVGFASWFVFLQNSATGFEEYHTDFGEVKELMLPDGSKVKLNANSTISWDKAWEAKGKRQIVLTGEAFFDIQSLPGKIPFVVETGEVSLEVIGTSFNVDNRSEKVEIYLDEGRLDVHLKDPEIEVIKMVPGDKVKVDPETNKVAKETNTSLINSASWKNGILNFKDMKLAEVLVKLTNIYGKTFVCENEALLDIDLYLGVPFADWDTVKQVLSLSLDIEFIENEDVVEIKHL</sequence>
<evidence type="ECO:0000313" key="5">
    <source>
        <dbReference type="Proteomes" id="UP000014974"/>
    </source>
</evidence>
<comment type="caution">
    <text evidence="4">The sequence shown here is derived from an EMBL/GenBank/DDBJ whole genome shotgun (WGS) entry which is preliminary data.</text>
</comment>
<protein>
    <submittedName>
        <fullName evidence="4">Putative anti sigma factor</fullName>
    </submittedName>
</protein>
<dbReference type="eggNOG" id="COG3712">
    <property type="taxonomic scope" value="Bacteria"/>
</dbReference>
<evidence type="ECO:0000256" key="1">
    <source>
        <dbReference type="SAM" id="Phobius"/>
    </source>
</evidence>
<dbReference type="AlphaFoldDB" id="S7VM73"/>
<dbReference type="EMBL" id="ATNM01000029">
    <property type="protein sequence ID" value="EPR71051.1"/>
    <property type="molecule type" value="Genomic_DNA"/>
</dbReference>
<dbReference type="GO" id="GO:0016989">
    <property type="term" value="F:sigma factor antagonist activity"/>
    <property type="evidence" value="ECO:0007669"/>
    <property type="project" value="TreeGrafter"/>
</dbReference>
<dbReference type="Pfam" id="PF16344">
    <property type="entry name" value="FecR_C"/>
    <property type="match status" value="1"/>
</dbReference>
<name>S7VM73_9BACT</name>
<dbReference type="Gene3D" id="3.55.50.30">
    <property type="match status" value="1"/>
</dbReference>
<keyword evidence="1" id="KW-1133">Transmembrane helix</keyword>
<accession>S7VM73</accession>
<dbReference type="Proteomes" id="UP000014974">
    <property type="component" value="Unassembled WGS sequence"/>
</dbReference>
<feature type="domain" description="FecR protein" evidence="2">
    <location>
        <begin position="114"/>
        <end position="207"/>
    </location>
</feature>
<dbReference type="PANTHER" id="PTHR30273:SF2">
    <property type="entry name" value="PROTEIN FECR"/>
    <property type="match status" value="1"/>
</dbReference>
<reference evidence="4 5" key="1">
    <citation type="journal article" date="2013" name="Genome Announc.">
        <title>Draft Genome Sequence of Cyclobacterium qasimii Strain M12-11BT, Isolated from Arctic Marine Sediment.</title>
        <authorList>
            <person name="Shivaji S."/>
            <person name="Ara S."/>
            <person name="Singh A."/>
            <person name="Kumar Pinnaka A."/>
        </authorList>
    </citation>
    <scope>NUCLEOTIDE SEQUENCE [LARGE SCALE GENOMIC DNA]</scope>
    <source>
        <strain evidence="4 5">M12-11B</strain>
    </source>
</reference>
<keyword evidence="1" id="KW-0472">Membrane</keyword>
<evidence type="ECO:0000259" key="2">
    <source>
        <dbReference type="Pfam" id="PF04773"/>
    </source>
</evidence>
<dbReference type="PANTHER" id="PTHR30273">
    <property type="entry name" value="PERIPLASMIC SIGNAL SENSOR AND SIGMA FACTOR ACTIVATOR FECR-RELATED"/>
    <property type="match status" value="1"/>
</dbReference>
<evidence type="ECO:0000259" key="3">
    <source>
        <dbReference type="Pfam" id="PF16344"/>
    </source>
</evidence>
<feature type="transmembrane region" description="Helical" evidence="1">
    <location>
        <begin position="83"/>
        <end position="104"/>
    </location>
</feature>
<dbReference type="PIRSF" id="PIRSF018266">
    <property type="entry name" value="FecR"/>
    <property type="match status" value="1"/>
</dbReference>
<dbReference type="InterPro" id="IPR006860">
    <property type="entry name" value="FecR"/>
</dbReference>
<proteinExistence type="predicted"/>
<dbReference type="InterPro" id="IPR032508">
    <property type="entry name" value="FecR_C"/>
</dbReference>